<sequence length="585" mass="67494">MRTTLSIILIMAGLWAAACKSGKNAQRGRVSVIRDPGLLQQRADSFFYAAQRSKMLGDYRTAITHYSDCLRLDPDNATAYYEVGRLFMELRNAQYALGFTRKAVVLDSTNKWFKMALADAFAVNEMFDSAALVYATLSRQFPENDDYKFNHGAFLSRADKLTEALNVFTKLEEKTGPVEEVVYQRQKLLVKLNRLDEAAAEIHKLVELNPDEPRYYLLLAELYDANDMIPQAKAMYDTILQKDPYHPRALIAFATYAKKERRMDDYWKFLTRAFANPDYSIDEKVAYVFPYLQMQSLDSAKLEEGLLLSNLIINAHPEEAKAFALRADMFSQADIIDSALVNYRKAVTLDSSRFTVWYQLMWLYSRNDQADSLLHVSETATQLFPQEFMGFYFNGMANYFKQQYDKAVKSLNRSLQIGAGEPRYRADVYALLGDVYHATGQHRLSDSSYDNALAIRPKDDVVLNNYSYYLSMRGEKLEKAEQMSRYSLELRPDNPVYLDTYAWILFRMGRYELARQWIEKALQHPQAQQDPDVLEHYGDILFNLKEEEKAVMYWQQAKEKGASSISLARKIAEKRYIKPGAASQQ</sequence>
<dbReference type="InterPro" id="IPR011990">
    <property type="entry name" value="TPR-like_helical_dom_sf"/>
</dbReference>
<dbReference type="SUPFAM" id="SSF81901">
    <property type="entry name" value="HCP-like"/>
    <property type="match status" value="1"/>
</dbReference>
<accession>A0ABY6J0Y2</accession>
<dbReference type="SUPFAM" id="SSF48452">
    <property type="entry name" value="TPR-like"/>
    <property type="match status" value="1"/>
</dbReference>
<name>A0ABY6J0Y2_9BACT</name>
<feature type="repeat" description="TPR" evidence="1">
    <location>
        <begin position="77"/>
        <end position="110"/>
    </location>
</feature>
<protein>
    <submittedName>
        <fullName evidence="2">Tetratricopeptide repeat protein</fullName>
    </submittedName>
</protein>
<gene>
    <name evidence="2" type="ORF">MKQ68_19560</name>
</gene>
<dbReference type="EMBL" id="CP107006">
    <property type="protein sequence ID" value="UYQ92287.1"/>
    <property type="molecule type" value="Genomic_DNA"/>
</dbReference>
<keyword evidence="3" id="KW-1185">Reference proteome</keyword>
<reference evidence="2" key="1">
    <citation type="submission" date="2022-10" db="EMBL/GenBank/DDBJ databases">
        <title>Chitinophaga sp. nov., isolated from soil.</title>
        <authorList>
            <person name="Jeon C.O."/>
        </authorList>
    </citation>
    <scope>NUCLEOTIDE SEQUENCE</scope>
    <source>
        <strain evidence="2">R8</strain>
    </source>
</reference>
<dbReference type="PANTHER" id="PTHR12558:SF33">
    <property type="entry name" value="BLL7664 PROTEIN"/>
    <property type="match status" value="1"/>
</dbReference>
<keyword evidence="1" id="KW-0802">TPR repeat</keyword>
<dbReference type="Pfam" id="PF13429">
    <property type="entry name" value="TPR_15"/>
    <property type="match status" value="1"/>
</dbReference>
<dbReference type="PROSITE" id="PS51257">
    <property type="entry name" value="PROKAR_LIPOPROTEIN"/>
    <property type="match status" value="1"/>
</dbReference>
<dbReference type="Proteomes" id="UP001162741">
    <property type="component" value="Chromosome"/>
</dbReference>
<evidence type="ECO:0000313" key="2">
    <source>
        <dbReference type="EMBL" id="UYQ92287.1"/>
    </source>
</evidence>
<dbReference type="PROSITE" id="PS50005">
    <property type="entry name" value="TPR"/>
    <property type="match status" value="3"/>
</dbReference>
<evidence type="ECO:0000256" key="1">
    <source>
        <dbReference type="PROSITE-ProRule" id="PRU00339"/>
    </source>
</evidence>
<dbReference type="Pfam" id="PF13432">
    <property type="entry name" value="TPR_16"/>
    <property type="match status" value="1"/>
</dbReference>
<dbReference type="Gene3D" id="1.25.40.10">
    <property type="entry name" value="Tetratricopeptide repeat domain"/>
    <property type="match status" value="4"/>
</dbReference>
<feature type="repeat" description="TPR" evidence="1">
    <location>
        <begin position="43"/>
        <end position="76"/>
    </location>
</feature>
<proteinExistence type="predicted"/>
<dbReference type="PANTHER" id="PTHR12558">
    <property type="entry name" value="CELL DIVISION CYCLE 16,23,27"/>
    <property type="match status" value="1"/>
</dbReference>
<dbReference type="SMART" id="SM00028">
    <property type="entry name" value="TPR"/>
    <property type="match status" value="9"/>
</dbReference>
<organism evidence="2 3">
    <name type="scientific">Chitinophaga horti</name>
    <dbReference type="NCBI Taxonomy" id="2920382"/>
    <lineage>
        <taxon>Bacteria</taxon>
        <taxon>Pseudomonadati</taxon>
        <taxon>Bacteroidota</taxon>
        <taxon>Chitinophagia</taxon>
        <taxon>Chitinophagales</taxon>
        <taxon>Chitinophagaceae</taxon>
        <taxon>Chitinophaga</taxon>
    </lineage>
</organism>
<feature type="repeat" description="TPR" evidence="1">
    <location>
        <begin position="426"/>
        <end position="459"/>
    </location>
</feature>
<evidence type="ECO:0000313" key="3">
    <source>
        <dbReference type="Proteomes" id="UP001162741"/>
    </source>
</evidence>
<dbReference type="RefSeq" id="WP_264280576.1">
    <property type="nucleotide sequence ID" value="NZ_CP107006.1"/>
</dbReference>
<dbReference type="InterPro" id="IPR019734">
    <property type="entry name" value="TPR_rpt"/>
</dbReference>
<dbReference type="Pfam" id="PF13414">
    <property type="entry name" value="TPR_11"/>
    <property type="match status" value="1"/>
</dbReference>